<sequence length="110" mass="11758">MSATTPEVVHLDRETVKRGLADGSILLVDVREPDEFEAGHIPGAVLFPLSTFVADDLPDPQGRRLVFSCRSGKRSQTAIAHAAAAGLPWREHYAGGILDWVGAGEPVAQD</sequence>
<dbReference type="Pfam" id="PF00581">
    <property type="entry name" value="Rhodanese"/>
    <property type="match status" value="1"/>
</dbReference>
<reference evidence="2 3" key="1">
    <citation type="submission" date="2019-03" db="EMBL/GenBank/DDBJ databases">
        <title>Genomic Encyclopedia of Type Strains, Phase IV (KMG-IV): sequencing the most valuable type-strain genomes for metagenomic binning, comparative biology and taxonomic classification.</title>
        <authorList>
            <person name="Goeker M."/>
        </authorList>
    </citation>
    <scope>NUCLEOTIDE SEQUENCE [LARGE SCALE GENOMIC DNA]</scope>
    <source>
        <strain evidence="2 3">DSM 22958</strain>
    </source>
</reference>
<organism evidence="2 3">
    <name type="scientific">Camelimonas lactis</name>
    <dbReference type="NCBI Taxonomy" id="659006"/>
    <lineage>
        <taxon>Bacteria</taxon>
        <taxon>Pseudomonadati</taxon>
        <taxon>Pseudomonadota</taxon>
        <taxon>Alphaproteobacteria</taxon>
        <taxon>Hyphomicrobiales</taxon>
        <taxon>Chelatococcaceae</taxon>
        <taxon>Camelimonas</taxon>
    </lineage>
</organism>
<evidence type="ECO:0000259" key="1">
    <source>
        <dbReference type="PROSITE" id="PS50206"/>
    </source>
</evidence>
<dbReference type="Gene3D" id="3.40.250.10">
    <property type="entry name" value="Rhodanese-like domain"/>
    <property type="match status" value="1"/>
</dbReference>
<dbReference type="InterPro" id="IPR001307">
    <property type="entry name" value="Thiosulphate_STrfase_CS"/>
</dbReference>
<dbReference type="PROSITE" id="PS00380">
    <property type="entry name" value="RHODANESE_1"/>
    <property type="match status" value="1"/>
</dbReference>
<dbReference type="CDD" id="cd00158">
    <property type="entry name" value="RHOD"/>
    <property type="match status" value="1"/>
</dbReference>
<name>A0A4R2GXH1_9HYPH</name>
<dbReference type="PANTHER" id="PTHR44086:SF10">
    <property type="entry name" value="THIOSULFATE SULFURTRANSFERASE_RHODANESE-LIKE DOMAIN-CONTAINING PROTEIN 3"/>
    <property type="match status" value="1"/>
</dbReference>
<dbReference type="SMART" id="SM00450">
    <property type="entry name" value="RHOD"/>
    <property type="match status" value="1"/>
</dbReference>
<dbReference type="EMBL" id="SLWL01000004">
    <property type="protein sequence ID" value="TCO14263.1"/>
    <property type="molecule type" value="Genomic_DNA"/>
</dbReference>
<proteinExistence type="predicted"/>
<dbReference type="RefSeq" id="WP_132005206.1">
    <property type="nucleotide sequence ID" value="NZ_JBHUNN010000002.1"/>
</dbReference>
<gene>
    <name evidence="2" type="ORF">EV666_104216</name>
</gene>
<dbReference type="PANTHER" id="PTHR44086">
    <property type="entry name" value="THIOSULFATE SULFURTRANSFERASE RDL2, MITOCHONDRIAL-RELATED"/>
    <property type="match status" value="1"/>
</dbReference>
<comment type="caution">
    <text evidence="2">The sequence shown here is derived from an EMBL/GenBank/DDBJ whole genome shotgun (WGS) entry which is preliminary data.</text>
</comment>
<evidence type="ECO:0000313" key="2">
    <source>
        <dbReference type="EMBL" id="TCO14263.1"/>
    </source>
</evidence>
<dbReference type="AlphaFoldDB" id="A0A4R2GXH1"/>
<dbReference type="OrthoDB" id="9807812at2"/>
<keyword evidence="3" id="KW-1185">Reference proteome</keyword>
<dbReference type="PROSITE" id="PS50206">
    <property type="entry name" value="RHODANESE_3"/>
    <property type="match status" value="1"/>
</dbReference>
<dbReference type="InterPro" id="IPR036873">
    <property type="entry name" value="Rhodanese-like_dom_sf"/>
</dbReference>
<dbReference type="SUPFAM" id="SSF52821">
    <property type="entry name" value="Rhodanese/Cell cycle control phosphatase"/>
    <property type="match status" value="1"/>
</dbReference>
<accession>A0A4R2GXH1</accession>
<protein>
    <submittedName>
        <fullName evidence="2">Rhodanese-related sulfurtransferase</fullName>
    </submittedName>
</protein>
<dbReference type="GO" id="GO:0004792">
    <property type="term" value="F:thiosulfate-cyanide sulfurtransferase activity"/>
    <property type="evidence" value="ECO:0007669"/>
    <property type="project" value="InterPro"/>
</dbReference>
<feature type="domain" description="Rhodanese" evidence="1">
    <location>
        <begin position="21"/>
        <end position="109"/>
    </location>
</feature>
<dbReference type="InterPro" id="IPR001763">
    <property type="entry name" value="Rhodanese-like_dom"/>
</dbReference>
<evidence type="ECO:0000313" key="3">
    <source>
        <dbReference type="Proteomes" id="UP000294881"/>
    </source>
</evidence>
<dbReference type="Proteomes" id="UP000294881">
    <property type="component" value="Unassembled WGS sequence"/>
</dbReference>
<keyword evidence="2" id="KW-0808">Transferase</keyword>